<dbReference type="FunFam" id="1.25.40.10:FF:000158">
    <property type="entry name" value="pentatricopeptide repeat-containing protein At2g33680"/>
    <property type="match status" value="1"/>
</dbReference>
<evidence type="ECO:0000256" key="3">
    <source>
        <dbReference type="PROSITE-ProRule" id="PRU00708"/>
    </source>
</evidence>
<dbReference type="OMA" id="DIRRVEW"/>
<feature type="repeat" description="PPR" evidence="3">
    <location>
        <begin position="281"/>
        <end position="315"/>
    </location>
</feature>
<feature type="repeat" description="PPR" evidence="3">
    <location>
        <begin position="412"/>
        <end position="442"/>
    </location>
</feature>
<evidence type="ECO:0000313" key="4">
    <source>
        <dbReference type="EMBL" id="EFJ22964.1"/>
    </source>
</evidence>
<dbReference type="GO" id="GO:0005739">
    <property type="term" value="C:mitochondrion"/>
    <property type="evidence" value="ECO:0007669"/>
    <property type="project" value="UniProtKB-ARBA"/>
</dbReference>
<dbReference type="InterPro" id="IPR002885">
    <property type="entry name" value="PPR_rpt"/>
</dbReference>
<dbReference type="Pfam" id="PF13041">
    <property type="entry name" value="PPR_2"/>
    <property type="match status" value="5"/>
</dbReference>
<dbReference type="PROSITE" id="PS51375">
    <property type="entry name" value="PPR"/>
    <property type="match status" value="7"/>
</dbReference>
<evidence type="ECO:0000256" key="1">
    <source>
        <dbReference type="ARBA" id="ARBA00022737"/>
    </source>
</evidence>
<sequence length="699" mass="76895">MLLHGLLPDNVSFITALKSCVRIQSLAAGKFIHLLVIESGLLTQISVGNALVNMYGKCGSLALAREVFDGMDHRDVISWNAVITAYAQAGHCKEAMELFQAMQEDGRIEPDSVTFVAVVSACCDPSALEAANRIFALVEERGLLDSDVVLGNALVNMYSKCGSLKSATMVFERMKIRDDVVLWTTMISVYAQDGYSEAALELFQQMEKEEALLPDGFTLASALAACTGPEMLEEGREIHALVIERGCESELVVGNALVSMYANCGTLQDALECFQKMAQRNVVSWNAMIAAYVHHNCDKEAFRIFYQMQLEGVQPNSVTFVTFLSTCSTPAAFEDGLIRALEVEKRVESLDALVGNALLHTYAKLGKLDEVQRVFQRMEKQRDDVVTWNAVIEGSVRNGEFRNALELMPQKNLGSWNGLLGAYIHVGRLADTRKLFEEMEERDVITWNMILGAYVERDMAKEAVRLFRRMIAEGTEPNSITWTTMLGACAGEASLAEGRRVHELIAERGADSELFVGNALVDMFGKCASLGGARQAFERIRAKDASSWNVLVAALAQNGDAEEALKQFLRMQREGIKPTDVTFIVVFWACSHAGRLEQAKTIFASLRHDYGIAPLPSHYSGMTDLLGRAGFLDEAEEVIKRIPFSRDELPWMTLLSACKVHGDVERGRKVAGQVLRWNPGDSAAGVALSNIFAGADAVP</sequence>
<dbReference type="SUPFAM" id="SSF81901">
    <property type="entry name" value="HCP-like"/>
    <property type="match status" value="1"/>
</dbReference>
<dbReference type="SUPFAM" id="SSF48452">
    <property type="entry name" value="TPR-like"/>
    <property type="match status" value="1"/>
</dbReference>
<evidence type="ECO:0000313" key="5">
    <source>
        <dbReference type="Proteomes" id="UP000001514"/>
    </source>
</evidence>
<dbReference type="PANTHER" id="PTHR47926:SF533">
    <property type="entry name" value="DYW DOMAIN-CONTAINING PROTEIN"/>
    <property type="match status" value="1"/>
</dbReference>
<protein>
    <recommendedName>
        <fullName evidence="6">Pentacotripeptide-repeat region of PRORP domain-containing protein</fullName>
    </recommendedName>
</protein>
<dbReference type="FunFam" id="1.25.40.10:FF:000073">
    <property type="entry name" value="Pentatricopeptide repeat-containing protein chloroplastic"/>
    <property type="match status" value="1"/>
</dbReference>
<dbReference type="GO" id="GO:0003723">
    <property type="term" value="F:RNA binding"/>
    <property type="evidence" value="ECO:0007669"/>
    <property type="project" value="InterPro"/>
</dbReference>
<dbReference type="AlphaFoldDB" id="D8RXS6"/>
<dbReference type="FunFam" id="1.25.40.10:FF:000205">
    <property type="entry name" value="Pentatricopeptide repeat-containing protein, mitochondrial"/>
    <property type="match status" value="1"/>
</dbReference>
<dbReference type="GO" id="GO:0048731">
    <property type="term" value="P:system development"/>
    <property type="evidence" value="ECO:0007669"/>
    <property type="project" value="UniProtKB-ARBA"/>
</dbReference>
<dbReference type="FunFam" id="1.25.40.10:FF:000344">
    <property type="entry name" value="Pentatricopeptide repeat-containing protein"/>
    <property type="match status" value="1"/>
</dbReference>
<dbReference type="PANTHER" id="PTHR47926">
    <property type="entry name" value="PENTATRICOPEPTIDE REPEAT-CONTAINING PROTEIN"/>
    <property type="match status" value="1"/>
</dbReference>
<name>D8RXS6_SELML</name>
<dbReference type="Proteomes" id="UP000001514">
    <property type="component" value="Unassembled WGS sequence"/>
</dbReference>
<keyword evidence="5" id="KW-1185">Reference proteome</keyword>
<accession>D8RXS6</accession>
<dbReference type="KEGG" id="smo:SELMODRAFT_104710"/>
<comment type="similarity">
    <text evidence="2">Belongs to the PPR family. PCMP-E subfamily.</text>
</comment>
<feature type="repeat" description="PPR" evidence="3">
    <location>
        <begin position="75"/>
        <end position="109"/>
    </location>
</feature>
<dbReference type="Gene3D" id="1.25.40.10">
    <property type="entry name" value="Tetratricopeptide repeat domain"/>
    <property type="match status" value="6"/>
</dbReference>
<dbReference type="HOGENOM" id="CLU_002706_15_0_1"/>
<feature type="repeat" description="PPR" evidence="3">
    <location>
        <begin position="443"/>
        <end position="477"/>
    </location>
</feature>
<dbReference type="InterPro" id="IPR046960">
    <property type="entry name" value="PPR_At4g14850-like_plant"/>
</dbReference>
<reference evidence="4 5" key="1">
    <citation type="journal article" date="2011" name="Science">
        <title>The Selaginella genome identifies genetic changes associated with the evolution of vascular plants.</title>
        <authorList>
            <person name="Banks J.A."/>
            <person name="Nishiyama T."/>
            <person name="Hasebe M."/>
            <person name="Bowman J.L."/>
            <person name="Gribskov M."/>
            <person name="dePamphilis C."/>
            <person name="Albert V.A."/>
            <person name="Aono N."/>
            <person name="Aoyama T."/>
            <person name="Ambrose B.A."/>
            <person name="Ashton N.W."/>
            <person name="Axtell M.J."/>
            <person name="Barker E."/>
            <person name="Barker M.S."/>
            <person name="Bennetzen J.L."/>
            <person name="Bonawitz N.D."/>
            <person name="Chapple C."/>
            <person name="Cheng C."/>
            <person name="Correa L.G."/>
            <person name="Dacre M."/>
            <person name="DeBarry J."/>
            <person name="Dreyer I."/>
            <person name="Elias M."/>
            <person name="Engstrom E.M."/>
            <person name="Estelle M."/>
            <person name="Feng L."/>
            <person name="Finet C."/>
            <person name="Floyd S.K."/>
            <person name="Frommer W.B."/>
            <person name="Fujita T."/>
            <person name="Gramzow L."/>
            <person name="Gutensohn M."/>
            <person name="Harholt J."/>
            <person name="Hattori M."/>
            <person name="Heyl A."/>
            <person name="Hirai T."/>
            <person name="Hiwatashi Y."/>
            <person name="Ishikawa M."/>
            <person name="Iwata M."/>
            <person name="Karol K.G."/>
            <person name="Koehler B."/>
            <person name="Kolukisaoglu U."/>
            <person name="Kubo M."/>
            <person name="Kurata T."/>
            <person name="Lalonde S."/>
            <person name="Li K."/>
            <person name="Li Y."/>
            <person name="Litt A."/>
            <person name="Lyons E."/>
            <person name="Manning G."/>
            <person name="Maruyama T."/>
            <person name="Michael T.P."/>
            <person name="Mikami K."/>
            <person name="Miyazaki S."/>
            <person name="Morinaga S."/>
            <person name="Murata T."/>
            <person name="Mueller-Roeber B."/>
            <person name="Nelson D.R."/>
            <person name="Obara M."/>
            <person name="Oguri Y."/>
            <person name="Olmstead R.G."/>
            <person name="Onodera N."/>
            <person name="Petersen B.L."/>
            <person name="Pils B."/>
            <person name="Prigge M."/>
            <person name="Rensing S.A."/>
            <person name="Riano-Pachon D.M."/>
            <person name="Roberts A.W."/>
            <person name="Sato Y."/>
            <person name="Scheller H.V."/>
            <person name="Schulz B."/>
            <person name="Schulz C."/>
            <person name="Shakirov E.V."/>
            <person name="Shibagaki N."/>
            <person name="Shinohara N."/>
            <person name="Shippen D.E."/>
            <person name="Soerensen I."/>
            <person name="Sotooka R."/>
            <person name="Sugimoto N."/>
            <person name="Sugita M."/>
            <person name="Sumikawa N."/>
            <person name="Tanurdzic M."/>
            <person name="Theissen G."/>
            <person name="Ulvskov P."/>
            <person name="Wakazuki S."/>
            <person name="Weng J.K."/>
            <person name="Willats W.W."/>
            <person name="Wipf D."/>
            <person name="Wolf P.G."/>
            <person name="Yang L."/>
            <person name="Zimmer A.D."/>
            <person name="Zhu Q."/>
            <person name="Mitros T."/>
            <person name="Hellsten U."/>
            <person name="Loque D."/>
            <person name="Otillar R."/>
            <person name="Salamov A."/>
            <person name="Schmutz J."/>
            <person name="Shapiro H."/>
            <person name="Lindquist E."/>
            <person name="Lucas S."/>
            <person name="Rokhsar D."/>
            <person name="Grigoriev I.V."/>
        </authorList>
    </citation>
    <scope>NUCLEOTIDE SEQUENCE [LARGE SCALE GENOMIC DNA]</scope>
</reference>
<dbReference type="EMBL" id="GL377594">
    <property type="protein sequence ID" value="EFJ22964.1"/>
    <property type="molecule type" value="Genomic_DNA"/>
</dbReference>
<proteinExistence type="inferred from homology"/>
<keyword evidence="1" id="KW-0677">Repeat</keyword>
<feature type="repeat" description="PPR" evidence="3">
    <location>
        <begin position="351"/>
        <end position="381"/>
    </location>
</feature>
<dbReference type="Gramene" id="EFJ22964">
    <property type="protein sequence ID" value="EFJ22964"/>
    <property type="gene ID" value="SELMODRAFT_104710"/>
</dbReference>
<dbReference type="GO" id="GO:0009451">
    <property type="term" value="P:RNA modification"/>
    <property type="evidence" value="ECO:0007669"/>
    <property type="project" value="InterPro"/>
</dbReference>
<dbReference type="Pfam" id="PF01535">
    <property type="entry name" value="PPR"/>
    <property type="match status" value="4"/>
</dbReference>
<organism evidence="5">
    <name type="scientific">Selaginella moellendorffii</name>
    <name type="common">Spikemoss</name>
    <dbReference type="NCBI Taxonomy" id="88036"/>
    <lineage>
        <taxon>Eukaryota</taxon>
        <taxon>Viridiplantae</taxon>
        <taxon>Streptophyta</taxon>
        <taxon>Embryophyta</taxon>
        <taxon>Tracheophyta</taxon>
        <taxon>Lycopodiopsida</taxon>
        <taxon>Selaginellales</taxon>
        <taxon>Selaginellaceae</taxon>
        <taxon>Selaginella</taxon>
    </lineage>
</organism>
<gene>
    <name evidence="4" type="ORF">SELMODRAFT_104710</name>
</gene>
<evidence type="ECO:0000256" key="2">
    <source>
        <dbReference type="ARBA" id="ARBA00061659"/>
    </source>
</evidence>
<evidence type="ECO:0008006" key="6">
    <source>
        <dbReference type="Google" id="ProtNLM"/>
    </source>
</evidence>
<dbReference type="eggNOG" id="KOG4197">
    <property type="taxonomic scope" value="Eukaryota"/>
</dbReference>
<dbReference type="InterPro" id="IPR011990">
    <property type="entry name" value="TPR-like_helical_dom_sf"/>
</dbReference>
<dbReference type="InParanoid" id="D8RXS6"/>
<dbReference type="NCBIfam" id="TIGR00756">
    <property type="entry name" value="PPR"/>
    <property type="match status" value="6"/>
</dbReference>
<feature type="repeat" description="PPR" evidence="3">
    <location>
        <begin position="544"/>
        <end position="578"/>
    </location>
</feature>
<feature type="repeat" description="PPR" evidence="3">
    <location>
        <begin position="179"/>
        <end position="213"/>
    </location>
</feature>